<feature type="region of interest" description="Disordered" evidence="1">
    <location>
        <begin position="241"/>
        <end position="267"/>
    </location>
</feature>
<evidence type="ECO:0000256" key="1">
    <source>
        <dbReference type="SAM" id="MobiDB-lite"/>
    </source>
</evidence>
<feature type="domain" description="Reverse transcriptase Ty1/copia-type" evidence="2">
    <location>
        <begin position="97"/>
        <end position="213"/>
    </location>
</feature>
<feature type="non-terminal residue" evidence="3">
    <location>
        <position position="267"/>
    </location>
</feature>
<proteinExistence type="predicted"/>
<name>A0A699HLZ0_TANCI</name>
<dbReference type="EMBL" id="BKCJ010169570">
    <property type="protein sequence ID" value="GEY32906.1"/>
    <property type="molecule type" value="Genomic_DNA"/>
</dbReference>
<accession>A0A699HLZ0</accession>
<reference evidence="3" key="1">
    <citation type="journal article" date="2019" name="Sci. Rep.">
        <title>Draft genome of Tanacetum cinerariifolium, the natural source of mosquito coil.</title>
        <authorList>
            <person name="Yamashiro T."/>
            <person name="Shiraishi A."/>
            <person name="Satake H."/>
            <person name="Nakayama K."/>
        </authorList>
    </citation>
    <scope>NUCLEOTIDE SEQUENCE</scope>
</reference>
<protein>
    <recommendedName>
        <fullName evidence="2">Reverse transcriptase Ty1/copia-type domain-containing protein</fullName>
    </recommendedName>
</protein>
<dbReference type="InterPro" id="IPR013103">
    <property type="entry name" value="RVT_2"/>
</dbReference>
<evidence type="ECO:0000313" key="3">
    <source>
        <dbReference type="EMBL" id="GEY32906.1"/>
    </source>
</evidence>
<organism evidence="3">
    <name type="scientific">Tanacetum cinerariifolium</name>
    <name type="common">Dalmatian daisy</name>
    <name type="synonym">Chrysanthemum cinerariifolium</name>
    <dbReference type="NCBI Taxonomy" id="118510"/>
    <lineage>
        <taxon>Eukaryota</taxon>
        <taxon>Viridiplantae</taxon>
        <taxon>Streptophyta</taxon>
        <taxon>Embryophyta</taxon>
        <taxon>Tracheophyta</taxon>
        <taxon>Spermatophyta</taxon>
        <taxon>Magnoliopsida</taxon>
        <taxon>eudicotyledons</taxon>
        <taxon>Gunneridae</taxon>
        <taxon>Pentapetalae</taxon>
        <taxon>asterids</taxon>
        <taxon>campanulids</taxon>
        <taxon>Asterales</taxon>
        <taxon>Asteraceae</taxon>
        <taxon>Asteroideae</taxon>
        <taxon>Anthemideae</taxon>
        <taxon>Anthemidinae</taxon>
        <taxon>Tanacetum</taxon>
    </lineage>
</organism>
<comment type="caution">
    <text evidence="3">The sequence shown here is derived from an EMBL/GenBank/DDBJ whole genome shotgun (WGS) entry which is preliminary data.</text>
</comment>
<dbReference type="Pfam" id="PF07727">
    <property type="entry name" value="RVT_2"/>
    <property type="match status" value="1"/>
</dbReference>
<dbReference type="AlphaFoldDB" id="A0A699HLZ0"/>
<evidence type="ECO:0000259" key="2">
    <source>
        <dbReference type="Pfam" id="PF07727"/>
    </source>
</evidence>
<gene>
    <name evidence="3" type="ORF">Tci_404880</name>
</gene>
<sequence>MPGLEDITYSDDEEDVGAEVDFYKLETSITVSPILTTRDHKDHPITQIIGDLSSSPQTRSMKRMVKDQGGLTQINDEDFHTCMFACFLSLEEPKREEGIDYREVFTPVARIKAISLFLACASFMGVMVYQMDVKSAFLYETIKEEVYVCHLLGFEDPDYPEKVYKVVEALYGLHQASRAWYEALANYLLENGFQKGKIDQTLFVKKQHGDILIVQKEDGIFMSQDKYVPKILTKFRLTGGKSASTPIDTEKPLLKNPDGEDVNVHTC</sequence>